<sequence>MGVALFPVVLPRTAALAGGLVDLRAHPIAGVVHFVLLGVVAPALCLIAAAPTVLRLRSAGTRFSVVSAGIGACGVSVVQLGFGAVLICTRPGVYGDQAIAAAFHDLDGVKAALVAVALVGIMSERWSSTMRTRYRGVLVAATVVALTLYAVGTISDMGWLSVIAWVAVPLTLVTVCDLAGDRPSSVG</sequence>
<feature type="transmembrane region" description="Helical" evidence="1">
    <location>
        <begin position="63"/>
        <end position="87"/>
    </location>
</feature>
<accession>A0ABT1HEX6</accession>
<dbReference type="Proteomes" id="UP001206895">
    <property type="component" value="Unassembled WGS sequence"/>
</dbReference>
<dbReference type="EMBL" id="JAMTCJ010000002">
    <property type="protein sequence ID" value="MCP2175545.1"/>
    <property type="molecule type" value="Genomic_DNA"/>
</dbReference>
<feature type="transmembrane region" description="Helical" evidence="1">
    <location>
        <begin position="158"/>
        <end position="180"/>
    </location>
</feature>
<keyword evidence="1" id="KW-0812">Transmembrane</keyword>
<evidence type="ECO:0000313" key="3">
    <source>
        <dbReference type="Proteomes" id="UP001206895"/>
    </source>
</evidence>
<evidence type="ECO:0000256" key="1">
    <source>
        <dbReference type="SAM" id="Phobius"/>
    </source>
</evidence>
<keyword evidence="1" id="KW-0472">Membrane</keyword>
<protein>
    <recommendedName>
        <fullName evidence="4">DUF998 domain-containing protein</fullName>
    </recommendedName>
</protein>
<organism evidence="2 3">
    <name type="scientific">Williamsia maris</name>
    <dbReference type="NCBI Taxonomy" id="72806"/>
    <lineage>
        <taxon>Bacteria</taxon>
        <taxon>Bacillati</taxon>
        <taxon>Actinomycetota</taxon>
        <taxon>Actinomycetes</taxon>
        <taxon>Mycobacteriales</taxon>
        <taxon>Nocardiaceae</taxon>
        <taxon>Williamsia</taxon>
    </lineage>
</organism>
<comment type="caution">
    <text evidence="2">The sequence shown here is derived from an EMBL/GenBank/DDBJ whole genome shotgun (WGS) entry which is preliminary data.</text>
</comment>
<evidence type="ECO:0008006" key="4">
    <source>
        <dbReference type="Google" id="ProtNLM"/>
    </source>
</evidence>
<feature type="transmembrane region" description="Helical" evidence="1">
    <location>
        <begin position="99"/>
        <end position="122"/>
    </location>
</feature>
<feature type="transmembrane region" description="Helical" evidence="1">
    <location>
        <begin position="134"/>
        <end position="152"/>
    </location>
</feature>
<gene>
    <name evidence="2" type="ORF">LX13_001364</name>
</gene>
<name>A0ABT1HEX6_9NOCA</name>
<feature type="transmembrane region" description="Helical" evidence="1">
    <location>
        <begin position="27"/>
        <end position="51"/>
    </location>
</feature>
<reference evidence="2 3" key="1">
    <citation type="submission" date="2022-06" db="EMBL/GenBank/DDBJ databases">
        <title>Genomic Encyclopedia of Archaeal and Bacterial Type Strains, Phase II (KMG-II): from individual species to whole genera.</title>
        <authorList>
            <person name="Goeker M."/>
        </authorList>
    </citation>
    <scope>NUCLEOTIDE SEQUENCE [LARGE SCALE GENOMIC DNA]</scope>
    <source>
        <strain evidence="2 3">DSM 44693</strain>
    </source>
</reference>
<proteinExistence type="predicted"/>
<keyword evidence="1" id="KW-1133">Transmembrane helix</keyword>
<evidence type="ECO:0000313" key="2">
    <source>
        <dbReference type="EMBL" id="MCP2175545.1"/>
    </source>
</evidence>
<keyword evidence="3" id="KW-1185">Reference proteome</keyword>